<dbReference type="InterPro" id="IPR001073">
    <property type="entry name" value="C1q_dom"/>
</dbReference>
<dbReference type="InterPro" id="IPR021251">
    <property type="entry name" value="DUF2793"/>
</dbReference>
<keyword evidence="1" id="KW-0812">Transmembrane</keyword>
<feature type="transmembrane region" description="Helical" evidence="1">
    <location>
        <begin position="266"/>
        <end position="285"/>
    </location>
</feature>
<name>A0A917D9M9_9HYPH</name>
<dbReference type="Gene3D" id="2.60.120.40">
    <property type="match status" value="1"/>
</dbReference>
<proteinExistence type="predicted"/>
<keyword evidence="1" id="KW-0472">Membrane</keyword>
<sequence length="349" mass="36923">MAVTPHLSLPLLAAAQAQKHVTHNEALLALDAFVGAAVRDRGRSAPPEQPADGDRHLVAAEAVGAWAGREGTMAAFQGGAWVFYALKPGMRLFVEDEGRLLVHDGLTWRDALGTVSRLGINATPTAVNRLAVSAPATLLDHQGDDHRLLINKAETADTASLVFQNAYAGKAEIGLAGSDALSVKVSTDGMAWREAMRLDAATGAVLKPHCVSFEATGSGQAHTTSADYQTIGAPNFPGTFDVIQHQVGNAFDPATGRFTAPVSGRYYIYAGIFLIGIIGSGRLCLSRNNNPDLTYQITFSSVVPCVLSRIVMLELGDTIELATGNMDHDSGNYFTFWSSHSAFGAMLVG</sequence>
<dbReference type="Pfam" id="PF10983">
    <property type="entry name" value="DUF2793"/>
    <property type="match status" value="1"/>
</dbReference>
<evidence type="ECO:0000313" key="3">
    <source>
        <dbReference type="EMBL" id="GGD14218.1"/>
    </source>
</evidence>
<dbReference type="InterPro" id="IPR008983">
    <property type="entry name" value="Tumour_necrosis_fac-like_dom"/>
</dbReference>
<dbReference type="PROSITE" id="PS50871">
    <property type="entry name" value="C1Q"/>
    <property type="match status" value="1"/>
</dbReference>
<comment type="caution">
    <text evidence="3">The sequence shown here is derived from an EMBL/GenBank/DDBJ whole genome shotgun (WGS) entry which is preliminary data.</text>
</comment>
<reference evidence="3" key="2">
    <citation type="submission" date="2020-09" db="EMBL/GenBank/DDBJ databases">
        <authorList>
            <person name="Sun Q."/>
            <person name="Zhou Y."/>
        </authorList>
    </citation>
    <scope>NUCLEOTIDE SEQUENCE</scope>
    <source>
        <strain evidence="3">CGMCC 1.15493</strain>
    </source>
</reference>
<keyword evidence="4" id="KW-1185">Reference proteome</keyword>
<dbReference type="SUPFAM" id="SSF49842">
    <property type="entry name" value="TNF-like"/>
    <property type="match status" value="1"/>
</dbReference>
<accession>A0A917D9M9</accession>
<gene>
    <name evidence="3" type="ORF">GCM10011335_16250</name>
</gene>
<dbReference type="AlphaFoldDB" id="A0A917D9M9"/>
<dbReference type="Proteomes" id="UP000613160">
    <property type="component" value="Unassembled WGS sequence"/>
</dbReference>
<dbReference type="RefSeq" id="WP_188850079.1">
    <property type="nucleotide sequence ID" value="NZ_BMJJ01000003.1"/>
</dbReference>
<organism evidence="3 4">
    <name type="scientific">Aureimonas glaciei</name>
    <dbReference type="NCBI Taxonomy" id="1776957"/>
    <lineage>
        <taxon>Bacteria</taxon>
        <taxon>Pseudomonadati</taxon>
        <taxon>Pseudomonadota</taxon>
        <taxon>Alphaproteobacteria</taxon>
        <taxon>Hyphomicrobiales</taxon>
        <taxon>Aurantimonadaceae</taxon>
        <taxon>Aureimonas</taxon>
    </lineage>
</organism>
<evidence type="ECO:0000256" key="1">
    <source>
        <dbReference type="SAM" id="Phobius"/>
    </source>
</evidence>
<dbReference type="Pfam" id="PF00386">
    <property type="entry name" value="C1q"/>
    <property type="match status" value="1"/>
</dbReference>
<feature type="domain" description="C1q" evidence="2">
    <location>
        <begin position="206"/>
        <end position="349"/>
    </location>
</feature>
<protein>
    <recommendedName>
        <fullName evidence="2">C1q domain-containing protein</fullName>
    </recommendedName>
</protein>
<keyword evidence="1" id="KW-1133">Transmembrane helix</keyword>
<evidence type="ECO:0000313" key="4">
    <source>
        <dbReference type="Proteomes" id="UP000613160"/>
    </source>
</evidence>
<evidence type="ECO:0000259" key="2">
    <source>
        <dbReference type="PROSITE" id="PS50871"/>
    </source>
</evidence>
<reference evidence="3" key="1">
    <citation type="journal article" date="2014" name="Int. J. Syst. Evol. Microbiol.">
        <title>Complete genome sequence of Corynebacterium casei LMG S-19264T (=DSM 44701T), isolated from a smear-ripened cheese.</title>
        <authorList>
            <consortium name="US DOE Joint Genome Institute (JGI-PGF)"/>
            <person name="Walter F."/>
            <person name="Albersmeier A."/>
            <person name="Kalinowski J."/>
            <person name="Ruckert C."/>
        </authorList>
    </citation>
    <scope>NUCLEOTIDE SEQUENCE</scope>
    <source>
        <strain evidence="3">CGMCC 1.15493</strain>
    </source>
</reference>
<dbReference type="EMBL" id="BMJJ01000003">
    <property type="protein sequence ID" value="GGD14218.1"/>
    <property type="molecule type" value="Genomic_DNA"/>
</dbReference>